<name>A0A2S2NY52_SCHGA</name>
<protein>
    <submittedName>
        <fullName evidence="1">Uncharacterized protein</fullName>
    </submittedName>
</protein>
<evidence type="ECO:0000313" key="1">
    <source>
        <dbReference type="EMBL" id="MBY22151.1"/>
    </source>
</evidence>
<organism evidence="1">
    <name type="scientific">Schizaphis graminum</name>
    <name type="common">Green bug aphid</name>
    <dbReference type="NCBI Taxonomy" id="13262"/>
    <lineage>
        <taxon>Eukaryota</taxon>
        <taxon>Metazoa</taxon>
        <taxon>Ecdysozoa</taxon>
        <taxon>Arthropoda</taxon>
        <taxon>Hexapoda</taxon>
        <taxon>Insecta</taxon>
        <taxon>Pterygota</taxon>
        <taxon>Neoptera</taxon>
        <taxon>Paraneoptera</taxon>
        <taxon>Hemiptera</taxon>
        <taxon>Sternorrhyncha</taxon>
        <taxon>Aphidomorpha</taxon>
        <taxon>Aphidoidea</taxon>
        <taxon>Aphididae</taxon>
        <taxon>Aphidini</taxon>
        <taxon>Schizaphis</taxon>
    </lineage>
</organism>
<accession>A0A2S2NY52</accession>
<dbReference type="AlphaFoldDB" id="A0A2S2NY52"/>
<dbReference type="EMBL" id="GGMR01009532">
    <property type="protein sequence ID" value="MBY22151.1"/>
    <property type="molecule type" value="Transcribed_RNA"/>
</dbReference>
<sequence>MMGGTTWRNVYDVSDMNQCGGSSNFCRPSCRWSTNGQPASVPAISLYYVHVHLHSPEHPQSSTTIVTAAAAQVHEIALALAVRSSNVDTLSTPVDHDRRMLETLYPTPHSTIPETGCGQWRIYGGGGPRVLDPPEP</sequence>
<gene>
    <name evidence="1" type="ORF">g.66567</name>
</gene>
<proteinExistence type="predicted"/>
<reference evidence="1" key="1">
    <citation type="submission" date="2018-04" db="EMBL/GenBank/DDBJ databases">
        <title>Transcriptome of Schizaphis graminum biotype I.</title>
        <authorList>
            <person name="Scully E.D."/>
            <person name="Geib S.M."/>
            <person name="Palmer N.A."/>
            <person name="Koch K."/>
            <person name="Bradshaw J."/>
            <person name="Heng-Moss T."/>
            <person name="Sarath G."/>
        </authorList>
    </citation>
    <scope>NUCLEOTIDE SEQUENCE</scope>
</reference>